<dbReference type="SMART" id="SM00829">
    <property type="entry name" value="PKS_ER"/>
    <property type="match status" value="1"/>
</dbReference>
<sequence length="332" mass="36021">MKAITLNSAQQSKLLLTDVQTRSLLPGEVRVLIKAAALNHRDEWCRQGLYPNIKDGVILGSDGAGIVSEIGEGVDYELLQKEVIINPALNWGDNQKVQGSSFEILGMPRNGTLAESVIVPADRLYSKPAHLTWEEAAALPLAGLTAYRAVTYQGNIQPGENLLVTGFGGGVAQFAVQFGLALGANVSTSSSSPEKLEKAKALGVSTTFNYLDHNWISKANEDTNGFDLIIDGAVGDTLNHLIQVAKPGGKIVFYGATLGNPTKLEARKIFWNQLKIMGTTMGSDLDFKNMLSFVSEKKLQPVIDQVFRFDQAEEAFDRMRDGKQMGKIVLVP</sequence>
<gene>
    <name evidence="2" type="ORF">SAMN04489724_1358</name>
</gene>
<dbReference type="RefSeq" id="WP_091691878.1">
    <property type="nucleotide sequence ID" value="NZ_FPBF01000001.1"/>
</dbReference>
<dbReference type="Pfam" id="PF00107">
    <property type="entry name" value="ADH_zinc_N"/>
    <property type="match status" value="1"/>
</dbReference>
<keyword evidence="3" id="KW-1185">Reference proteome</keyword>
<dbReference type="InterPro" id="IPR013154">
    <property type="entry name" value="ADH-like_N"/>
</dbReference>
<dbReference type="InterPro" id="IPR036291">
    <property type="entry name" value="NAD(P)-bd_dom_sf"/>
</dbReference>
<protein>
    <submittedName>
        <fullName evidence="2">NADPH:quinone reductase</fullName>
    </submittedName>
</protein>
<dbReference type="Proteomes" id="UP000199673">
    <property type="component" value="Unassembled WGS sequence"/>
</dbReference>
<evidence type="ECO:0000313" key="2">
    <source>
        <dbReference type="EMBL" id="SFT56460.1"/>
    </source>
</evidence>
<dbReference type="EMBL" id="FPBF01000001">
    <property type="protein sequence ID" value="SFT56460.1"/>
    <property type="molecule type" value="Genomic_DNA"/>
</dbReference>
<dbReference type="InterPro" id="IPR013149">
    <property type="entry name" value="ADH-like_C"/>
</dbReference>
<dbReference type="GO" id="GO:0016491">
    <property type="term" value="F:oxidoreductase activity"/>
    <property type="evidence" value="ECO:0007669"/>
    <property type="project" value="InterPro"/>
</dbReference>
<name>A0A1I6Z125_9BACT</name>
<dbReference type="Pfam" id="PF08240">
    <property type="entry name" value="ADH_N"/>
    <property type="match status" value="1"/>
</dbReference>
<dbReference type="STRING" id="305507.SAMN04489724_1358"/>
<dbReference type="InterPro" id="IPR011032">
    <property type="entry name" value="GroES-like_sf"/>
</dbReference>
<dbReference type="PANTHER" id="PTHR45033">
    <property type="match status" value="1"/>
</dbReference>
<evidence type="ECO:0000313" key="3">
    <source>
        <dbReference type="Proteomes" id="UP000199673"/>
    </source>
</evidence>
<accession>A0A1I6Z125</accession>
<feature type="domain" description="Enoyl reductase (ER)" evidence="1">
    <location>
        <begin position="9"/>
        <end position="330"/>
    </location>
</feature>
<dbReference type="SUPFAM" id="SSF50129">
    <property type="entry name" value="GroES-like"/>
    <property type="match status" value="1"/>
</dbReference>
<dbReference type="OrthoDB" id="9787435at2"/>
<dbReference type="PANTHER" id="PTHR45033:SF3">
    <property type="entry name" value="DEHYDROGENASE, PUTATIVE (AFU_ORTHOLOGUE AFUA_2G13270)-RELATED"/>
    <property type="match status" value="1"/>
</dbReference>
<proteinExistence type="predicted"/>
<dbReference type="InterPro" id="IPR020843">
    <property type="entry name" value="ER"/>
</dbReference>
<organism evidence="2 3">
    <name type="scientific">Algoriphagus locisalis</name>
    <dbReference type="NCBI Taxonomy" id="305507"/>
    <lineage>
        <taxon>Bacteria</taxon>
        <taxon>Pseudomonadati</taxon>
        <taxon>Bacteroidota</taxon>
        <taxon>Cytophagia</taxon>
        <taxon>Cytophagales</taxon>
        <taxon>Cyclobacteriaceae</taxon>
        <taxon>Algoriphagus</taxon>
    </lineage>
</organism>
<dbReference type="Gene3D" id="3.40.50.720">
    <property type="entry name" value="NAD(P)-binding Rossmann-like Domain"/>
    <property type="match status" value="1"/>
</dbReference>
<dbReference type="InterPro" id="IPR052711">
    <property type="entry name" value="Zinc_ADH-like"/>
</dbReference>
<dbReference type="Gene3D" id="3.90.180.10">
    <property type="entry name" value="Medium-chain alcohol dehydrogenases, catalytic domain"/>
    <property type="match status" value="1"/>
</dbReference>
<dbReference type="AlphaFoldDB" id="A0A1I6Z125"/>
<dbReference type="SUPFAM" id="SSF51735">
    <property type="entry name" value="NAD(P)-binding Rossmann-fold domains"/>
    <property type="match status" value="1"/>
</dbReference>
<evidence type="ECO:0000259" key="1">
    <source>
        <dbReference type="SMART" id="SM00829"/>
    </source>
</evidence>
<reference evidence="3" key="1">
    <citation type="submission" date="2016-10" db="EMBL/GenBank/DDBJ databases">
        <authorList>
            <person name="Varghese N."/>
            <person name="Submissions S."/>
        </authorList>
    </citation>
    <scope>NUCLEOTIDE SEQUENCE [LARGE SCALE GENOMIC DNA]</scope>
    <source>
        <strain evidence="3">DSM 23445</strain>
    </source>
</reference>